<proteinExistence type="predicted"/>
<comment type="caution">
    <text evidence="1">The sequence shown here is derived from an EMBL/GenBank/DDBJ whole genome shotgun (WGS) entry which is preliminary data.</text>
</comment>
<dbReference type="RefSeq" id="WP_340610181.1">
    <property type="nucleotide sequence ID" value="NZ_JBBNAW010000001.1"/>
</dbReference>
<evidence type="ECO:0000313" key="2">
    <source>
        <dbReference type="Proteomes" id="UP001386972"/>
    </source>
</evidence>
<evidence type="ECO:0000313" key="1">
    <source>
        <dbReference type="EMBL" id="MEK2607907.1"/>
    </source>
</evidence>
<dbReference type="EMBL" id="JBBNAW010000001">
    <property type="protein sequence ID" value="MEK2607907.1"/>
    <property type="molecule type" value="Genomic_DNA"/>
</dbReference>
<name>A0ABU8ZU71_9PSED</name>
<accession>A0ABU8ZU71</accession>
<organism evidence="1 2">
    <name type="scientific">Pseudomonas shirazensis</name>
    <dbReference type="NCBI Taxonomy" id="2745494"/>
    <lineage>
        <taxon>Bacteria</taxon>
        <taxon>Pseudomonadati</taxon>
        <taxon>Pseudomonadota</taxon>
        <taxon>Gammaproteobacteria</taxon>
        <taxon>Pseudomonadales</taxon>
        <taxon>Pseudomonadaceae</taxon>
        <taxon>Pseudomonas</taxon>
    </lineage>
</organism>
<protein>
    <submittedName>
        <fullName evidence="1">Uncharacterized protein</fullName>
    </submittedName>
</protein>
<gene>
    <name evidence="1" type="ORF">WLF18_02135</name>
</gene>
<sequence>MKSVITEEQHVKFTEQTGLDVSKALDNSLHNGRFKIGVAQKLINLHLKYLWTTGYTNEPPHCLIDGIIRDKAKISYDWTTDDPIEAYKRAISDLKAVADSPWTH</sequence>
<dbReference type="Proteomes" id="UP001386972">
    <property type="component" value="Unassembled WGS sequence"/>
</dbReference>
<keyword evidence="2" id="KW-1185">Reference proteome</keyword>
<reference evidence="1 2" key="1">
    <citation type="submission" date="2024-03" db="EMBL/GenBank/DDBJ databases">
        <title>Screening, Identification and Application of a Plant Lactobacillus Strain.</title>
        <authorList>
            <person name="Li Y.L."/>
        </authorList>
    </citation>
    <scope>NUCLEOTIDE SEQUENCE [LARGE SCALE GENOMIC DNA]</scope>
    <source>
        <strain evidence="1 2">JDB</strain>
    </source>
</reference>